<keyword evidence="3 7" id="KW-0813">Transport</keyword>
<dbReference type="Gene3D" id="1.10.3860.10">
    <property type="entry name" value="Sodium:dicarboxylate symporter"/>
    <property type="match status" value="1"/>
</dbReference>
<evidence type="ECO:0000256" key="5">
    <source>
        <dbReference type="ARBA" id="ARBA00022989"/>
    </source>
</evidence>
<evidence type="ECO:0000256" key="7">
    <source>
        <dbReference type="RuleBase" id="RU361216"/>
    </source>
</evidence>
<dbReference type="GO" id="GO:0015175">
    <property type="term" value="F:neutral L-amino acid transmembrane transporter activity"/>
    <property type="evidence" value="ECO:0007669"/>
    <property type="project" value="TreeGrafter"/>
</dbReference>
<feature type="transmembrane region" description="Helical" evidence="7">
    <location>
        <begin position="206"/>
        <end position="228"/>
    </location>
</feature>
<evidence type="ECO:0000313" key="9">
    <source>
        <dbReference type="Proteomes" id="UP000792457"/>
    </source>
</evidence>
<protein>
    <recommendedName>
        <fullName evidence="7">Amino acid transporter</fullName>
    </recommendedName>
</protein>
<evidence type="ECO:0000256" key="3">
    <source>
        <dbReference type="ARBA" id="ARBA00022448"/>
    </source>
</evidence>
<comment type="similarity">
    <text evidence="2 7">Belongs to the dicarboxylate/amino acid:cation symporter (DAACS) (TC 2.A.23) family.</text>
</comment>
<dbReference type="SUPFAM" id="SSF118215">
    <property type="entry name" value="Proton glutamate symport protein"/>
    <property type="match status" value="1"/>
</dbReference>
<dbReference type="GO" id="GO:0005886">
    <property type="term" value="C:plasma membrane"/>
    <property type="evidence" value="ECO:0007669"/>
    <property type="project" value="TreeGrafter"/>
</dbReference>
<dbReference type="Pfam" id="PF00375">
    <property type="entry name" value="SDF"/>
    <property type="match status" value="1"/>
</dbReference>
<evidence type="ECO:0000256" key="4">
    <source>
        <dbReference type="ARBA" id="ARBA00022692"/>
    </source>
</evidence>
<dbReference type="PRINTS" id="PR00173">
    <property type="entry name" value="EDTRNSPORT"/>
</dbReference>
<dbReference type="InterPro" id="IPR001991">
    <property type="entry name" value="Na-dicarboxylate_symporter"/>
</dbReference>
<dbReference type="OrthoDB" id="5877963at2759"/>
<feature type="transmembrane region" description="Helical" evidence="7">
    <location>
        <begin position="170"/>
        <end position="194"/>
    </location>
</feature>
<feature type="transmembrane region" description="Helical" evidence="7">
    <location>
        <begin position="129"/>
        <end position="149"/>
    </location>
</feature>
<feature type="non-terminal residue" evidence="8">
    <location>
        <position position="271"/>
    </location>
</feature>
<keyword evidence="5 7" id="KW-1133">Transmembrane helix</keyword>
<comment type="caution">
    <text evidence="8">The sequence shown here is derived from an EMBL/GenBank/DDBJ whole genome shotgun (WGS) entry which is preliminary data.</text>
</comment>
<reference evidence="8" key="1">
    <citation type="submission" date="2013-04" db="EMBL/GenBank/DDBJ databases">
        <authorList>
            <person name="Qu J."/>
            <person name="Murali S.C."/>
            <person name="Bandaranaike D."/>
            <person name="Bellair M."/>
            <person name="Blankenburg K."/>
            <person name="Chao H."/>
            <person name="Dinh H."/>
            <person name="Doddapaneni H."/>
            <person name="Downs B."/>
            <person name="Dugan-Rocha S."/>
            <person name="Elkadiri S."/>
            <person name="Gnanaolivu R.D."/>
            <person name="Hernandez B."/>
            <person name="Javaid M."/>
            <person name="Jayaseelan J.C."/>
            <person name="Lee S."/>
            <person name="Li M."/>
            <person name="Ming W."/>
            <person name="Munidasa M."/>
            <person name="Muniz J."/>
            <person name="Nguyen L."/>
            <person name="Ongeri F."/>
            <person name="Osuji N."/>
            <person name="Pu L.-L."/>
            <person name="Puazo M."/>
            <person name="Qu C."/>
            <person name="Quiroz J."/>
            <person name="Raj R."/>
            <person name="Weissenberger G."/>
            <person name="Xin Y."/>
            <person name="Zou X."/>
            <person name="Han Y."/>
            <person name="Richards S."/>
            <person name="Worley K."/>
            <person name="Muzny D."/>
            <person name="Gibbs R."/>
        </authorList>
    </citation>
    <scope>NUCLEOTIDE SEQUENCE</scope>
    <source>
        <strain evidence="8">Sampled in the wild</strain>
    </source>
</reference>
<dbReference type="InterPro" id="IPR050746">
    <property type="entry name" value="DAACS"/>
</dbReference>
<dbReference type="Proteomes" id="UP000792457">
    <property type="component" value="Unassembled WGS sequence"/>
</dbReference>
<comment type="caution">
    <text evidence="7">Lacks conserved residue(s) required for the propagation of feature annotation.</text>
</comment>
<sequence>MSSSCIVYLDIWRVVLEDLDIRFFTTAAEVSLPSMQEWLAVANLGDMWGECTASTSSQRTFRKRSEGRILSVSEGNICNYRSNWFLELKEASPPQNDTRTYIPNSEGVRSAEMARPGRERVKTFLKDNALTFATILGVFAGVALGIILRKVRHGAWKPREVMYVQYVGELFLRMLKSLILPLIMSSLISAIGSLDLKLSGQIGIRAVTYYLVTTVMAIIQGIILVISIHPGRGDSSSIATQGSSRNVTTMDTLMDLVRNMFPPNLVQAAIS</sequence>
<dbReference type="InterPro" id="IPR036458">
    <property type="entry name" value="Na:dicarbo_symporter_sf"/>
</dbReference>
<name>A0A8K0P6H7_LADFU</name>
<evidence type="ECO:0000313" key="8">
    <source>
        <dbReference type="EMBL" id="KAG8234907.1"/>
    </source>
</evidence>
<keyword evidence="6 7" id="KW-0472">Membrane</keyword>
<dbReference type="GO" id="GO:0005313">
    <property type="term" value="F:L-glutamate transmembrane transporter activity"/>
    <property type="evidence" value="ECO:0007669"/>
    <property type="project" value="TreeGrafter"/>
</dbReference>
<evidence type="ECO:0000256" key="1">
    <source>
        <dbReference type="ARBA" id="ARBA00004141"/>
    </source>
</evidence>
<keyword evidence="4 7" id="KW-0812">Transmembrane</keyword>
<dbReference type="EMBL" id="KZ308857">
    <property type="protein sequence ID" value="KAG8234907.1"/>
    <property type="molecule type" value="Genomic_DNA"/>
</dbReference>
<gene>
    <name evidence="8" type="ORF">J437_LFUL013384</name>
</gene>
<dbReference type="AlphaFoldDB" id="A0A8K0P6H7"/>
<organism evidence="8 9">
    <name type="scientific">Ladona fulva</name>
    <name type="common">Scarce chaser dragonfly</name>
    <name type="synonym">Libellula fulva</name>
    <dbReference type="NCBI Taxonomy" id="123851"/>
    <lineage>
        <taxon>Eukaryota</taxon>
        <taxon>Metazoa</taxon>
        <taxon>Ecdysozoa</taxon>
        <taxon>Arthropoda</taxon>
        <taxon>Hexapoda</taxon>
        <taxon>Insecta</taxon>
        <taxon>Pterygota</taxon>
        <taxon>Palaeoptera</taxon>
        <taxon>Odonata</taxon>
        <taxon>Epiprocta</taxon>
        <taxon>Anisoptera</taxon>
        <taxon>Libelluloidea</taxon>
        <taxon>Libellulidae</taxon>
        <taxon>Ladona</taxon>
    </lineage>
</organism>
<dbReference type="PANTHER" id="PTHR11958:SF63">
    <property type="entry name" value="AMINO ACID TRANSPORTER"/>
    <property type="match status" value="1"/>
</dbReference>
<reference evidence="8" key="2">
    <citation type="submission" date="2017-10" db="EMBL/GenBank/DDBJ databases">
        <title>Ladona fulva Genome sequencing and assembly.</title>
        <authorList>
            <person name="Murali S."/>
            <person name="Richards S."/>
            <person name="Bandaranaike D."/>
            <person name="Bellair M."/>
            <person name="Blankenburg K."/>
            <person name="Chao H."/>
            <person name="Dinh H."/>
            <person name="Doddapaneni H."/>
            <person name="Dugan-Rocha S."/>
            <person name="Elkadiri S."/>
            <person name="Gnanaolivu R."/>
            <person name="Hernandez B."/>
            <person name="Skinner E."/>
            <person name="Javaid M."/>
            <person name="Lee S."/>
            <person name="Li M."/>
            <person name="Ming W."/>
            <person name="Munidasa M."/>
            <person name="Muniz J."/>
            <person name="Nguyen L."/>
            <person name="Hughes D."/>
            <person name="Osuji N."/>
            <person name="Pu L.-L."/>
            <person name="Puazo M."/>
            <person name="Qu C."/>
            <person name="Quiroz J."/>
            <person name="Raj R."/>
            <person name="Weissenberger G."/>
            <person name="Xin Y."/>
            <person name="Zou X."/>
            <person name="Han Y."/>
            <person name="Worley K."/>
            <person name="Muzny D."/>
            <person name="Gibbs R."/>
        </authorList>
    </citation>
    <scope>NUCLEOTIDE SEQUENCE</scope>
    <source>
        <strain evidence="8">Sampled in the wild</strain>
    </source>
</reference>
<comment type="subcellular location">
    <subcellularLocation>
        <location evidence="1 7">Membrane</location>
        <topology evidence="1 7">Multi-pass membrane protein</topology>
    </subcellularLocation>
</comment>
<evidence type="ECO:0000256" key="2">
    <source>
        <dbReference type="ARBA" id="ARBA00006148"/>
    </source>
</evidence>
<evidence type="ECO:0000256" key="6">
    <source>
        <dbReference type="ARBA" id="ARBA00023136"/>
    </source>
</evidence>
<dbReference type="PANTHER" id="PTHR11958">
    <property type="entry name" value="SODIUM/DICARBOXYLATE SYMPORTER-RELATED"/>
    <property type="match status" value="1"/>
</dbReference>
<proteinExistence type="inferred from homology"/>
<accession>A0A8K0P6H7</accession>
<keyword evidence="7" id="KW-0769">Symport</keyword>
<dbReference type="GO" id="GO:0015501">
    <property type="term" value="F:glutamate:sodium symporter activity"/>
    <property type="evidence" value="ECO:0007669"/>
    <property type="project" value="TreeGrafter"/>
</dbReference>
<keyword evidence="9" id="KW-1185">Reference proteome</keyword>